<evidence type="ECO:0000313" key="2">
    <source>
        <dbReference type="Proteomes" id="UP000000755"/>
    </source>
</evidence>
<organism evidence="1 2">
    <name type="scientific">Christiangramia forsetii (strain DSM 17595 / CGMCC 1.15422 / KT0803)</name>
    <name type="common">Gramella forsetii</name>
    <dbReference type="NCBI Taxonomy" id="411154"/>
    <lineage>
        <taxon>Bacteria</taxon>
        <taxon>Pseudomonadati</taxon>
        <taxon>Bacteroidota</taxon>
        <taxon>Flavobacteriia</taxon>
        <taxon>Flavobacteriales</taxon>
        <taxon>Flavobacteriaceae</taxon>
        <taxon>Christiangramia</taxon>
    </lineage>
</organism>
<accession>A0M468</accession>
<sequence>MVNEGKKGKEKYISHYFFHHNSYIVFMAANSKKDLIFNVLDQYGEIPKDLPVNWRHLSHIKQEIGL</sequence>
<dbReference type="Proteomes" id="UP000000755">
    <property type="component" value="Chromosome"/>
</dbReference>
<dbReference type="KEGG" id="gfo:GFO_2457"/>
<dbReference type="EMBL" id="CU207366">
    <property type="protein sequence ID" value="CAL67413.1"/>
    <property type="molecule type" value="Genomic_DNA"/>
</dbReference>
<name>A0M468_CHRFK</name>
<proteinExistence type="predicted"/>
<evidence type="ECO:0000313" key="1">
    <source>
        <dbReference type="EMBL" id="CAL67413.1"/>
    </source>
</evidence>
<gene>
    <name evidence="1" type="ordered locus">GFO_2457</name>
</gene>
<dbReference type="HOGENOM" id="CLU_2825073_0_0_10"/>
<reference evidence="1 2" key="1">
    <citation type="journal article" date="2006" name="Environ. Microbiol.">
        <title>Whole genome analysis of the marine Bacteroidetes'Gramella forsetii' reveals adaptations to degradation of polymeric organic matter.</title>
        <authorList>
            <person name="Bauer M."/>
            <person name="Kube M."/>
            <person name="Teeling H."/>
            <person name="Richter M."/>
            <person name="Lombardot T."/>
            <person name="Allers E."/>
            <person name="Wuerdemann C.A."/>
            <person name="Quast C."/>
            <person name="Kuhl H."/>
            <person name="Knaust F."/>
            <person name="Woebken D."/>
            <person name="Bischof K."/>
            <person name="Mussmann M."/>
            <person name="Choudhuri J.V."/>
            <person name="Meyer F."/>
            <person name="Reinhardt R."/>
            <person name="Amann R.I."/>
            <person name="Gloeckner F.O."/>
        </authorList>
    </citation>
    <scope>NUCLEOTIDE SEQUENCE [LARGE SCALE GENOMIC DNA]</scope>
    <source>
        <strain evidence="1 2">KT0803</strain>
    </source>
</reference>
<protein>
    <submittedName>
        <fullName evidence="1">Uncharacterized protein</fullName>
    </submittedName>
</protein>
<dbReference type="STRING" id="411154.GFO_2457"/>
<dbReference type="AlphaFoldDB" id="A0M468"/>